<dbReference type="CDD" id="cd06260">
    <property type="entry name" value="DUF820-like"/>
    <property type="match status" value="1"/>
</dbReference>
<dbReference type="EMBL" id="AJLR01000152">
    <property type="protein sequence ID" value="EKN62821.1"/>
    <property type="molecule type" value="Genomic_DNA"/>
</dbReference>
<name>K6DPV9_SCHAZ</name>
<proteinExistence type="predicted"/>
<reference evidence="2 3" key="1">
    <citation type="journal article" date="2012" name="Front. Microbiol.">
        <title>Redundancy and modularity in membrane-associated dissimilatory nitrate reduction in Bacillus.</title>
        <authorList>
            <person name="Heylen K."/>
            <person name="Keltjens J."/>
        </authorList>
    </citation>
    <scope>NUCLEOTIDE SEQUENCE [LARGE SCALE GENOMIC DNA]</scope>
    <source>
        <strain evidence="2 3">LMG 9581</strain>
    </source>
</reference>
<keyword evidence="3" id="KW-1185">Reference proteome</keyword>
<dbReference type="Gene3D" id="3.90.1570.10">
    <property type="entry name" value="tt1808, chain A"/>
    <property type="match status" value="1"/>
</dbReference>
<dbReference type="GeneID" id="89467674"/>
<evidence type="ECO:0000259" key="1">
    <source>
        <dbReference type="Pfam" id="PF05685"/>
    </source>
</evidence>
<organism evidence="2 3">
    <name type="scientific">Schinkia azotoformans LMG 9581</name>
    <dbReference type="NCBI Taxonomy" id="1131731"/>
    <lineage>
        <taxon>Bacteria</taxon>
        <taxon>Bacillati</taxon>
        <taxon>Bacillota</taxon>
        <taxon>Bacilli</taxon>
        <taxon>Bacillales</taxon>
        <taxon>Bacillaceae</taxon>
        <taxon>Calidifontibacillus/Schinkia group</taxon>
        <taxon>Schinkia</taxon>
    </lineage>
</organism>
<feature type="domain" description="Putative restriction endonuclease" evidence="1">
    <location>
        <begin position="13"/>
        <end position="184"/>
    </location>
</feature>
<evidence type="ECO:0000313" key="2">
    <source>
        <dbReference type="EMBL" id="EKN62821.1"/>
    </source>
</evidence>
<gene>
    <name evidence="2" type="ORF">BAZO_20428</name>
</gene>
<dbReference type="InterPro" id="IPR011335">
    <property type="entry name" value="Restrct_endonuc-II-like"/>
</dbReference>
<comment type="caution">
    <text evidence="2">The sequence shown here is derived from an EMBL/GenBank/DDBJ whole genome shotgun (WGS) entry which is preliminary data.</text>
</comment>
<dbReference type="InterPro" id="IPR008538">
    <property type="entry name" value="Uma2"/>
</dbReference>
<dbReference type="InterPro" id="IPR012296">
    <property type="entry name" value="Nuclease_put_TT1808"/>
</dbReference>
<dbReference type="SUPFAM" id="SSF52980">
    <property type="entry name" value="Restriction endonuclease-like"/>
    <property type="match status" value="1"/>
</dbReference>
<dbReference type="PANTHER" id="PTHR36558">
    <property type="entry name" value="GLR1098 PROTEIN"/>
    <property type="match status" value="1"/>
</dbReference>
<dbReference type="RefSeq" id="WP_003333335.1">
    <property type="nucleotide sequence ID" value="NZ_AJLR01000152.1"/>
</dbReference>
<dbReference type="PATRIC" id="fig|1131731.3.peg.4169"/>
<dbReference type="AlphaFoldDB" id="K6DPV9"/>
<dbReference type="Proteomes" id="UP000006315">
    <property type="component" value="Unassembled WGS sequence"/>
</dbReference>
<dbReference type="STRING" id="1131731.BAZO_20428"/>
<dbReference type="Pfam" id="PF05685">
    <property type="entry name" value="Uma2"/>
    <property type="match status" value="1"/>
</dbReference>
<protein>
    <recommendedName>
        <fullName evidence="1">Putative restriction endonuclease domain-containing protein</fullName>
    </recommendedName>
</protein>
<accession>K6DPV9</accession>
<dbReference type="PANTHER" id="PTHR36558:SF1">
    <property type="entry name" value="RESTRICTION ENDONUCLEASE DOMAIN-CONTAINING PROTEIN-RELATED"/>
    <property type="match status" value="1"/>
</dbReference>
<evidence type="ECO:0000313" key="3">
    <source>
        <dbReference type="Proteomes" id="UP000006315"/>
    </source>
</evidence>
<sequence length="189" mass="22178">MALPKENVRYSYADYRKWDENVRVELINGLVYDMTPAPSRKHQKILRELSTEFSQFLRNKSCEVYFAPFDVRLFSENKDDKDILDVVQPDLTVICDKSKLDDHGCNGSPDFILEILSPSNTNYDRWTKYKTYEKAGVREYWIVDPFYETVEVFLLEDGFYRLSGVYSKEDAVPVNVVEGLEIELQKVFI</sequence>